<dbReference type="InParanoid" id="A0A0D0E8Q3"/>
<dbReference type="Gene3D" id="3.40.50.720">
    <property type="entry name" value="NAD(P)-binding Rossmann-like Domain"/>
    <property type="match status" value="1"/>
</dbReference>
<sequence length="309" mass="33102">MATTILEELRAKTLFDLEDVVAVVTGGNSGIGLMISSTLVANGATVYIVGLVQRDLDEICQKYNDAAGQCGVVGKMIGIQGDIRHKSEAKRLAEEIGKREEYVTVLFNNAGVQQGGFKPPSTPTAAAYVASFFDSIEQIDFDNSYCTNVIGPYWLSFAFLPLLEQWKNSGNPKTEKFAPQIVMTSSINGWAKESSMCGSYAYIFSKSAIGHFTSSLAHELLPLGIRVNGIAPGFFPTQMSVPGINIDPATGLSFIPPGTKLDFVVPTVPTGGTHRDIGSVVLSLVANRYISGETVLVDGGLHLEHPTSY</sequence>
<dbReference type="EMBL" id="KN825062">
    <property type="protein sequence ID" value="KIK95125.1"/>
    <property type="molecule type" value="Genomic_DNA"/>
</dbReference>
<dbReference type="InterPro" id="IPR036291">
    <property type="entry name" value="NAD(P)-bd_dom_sf"/>
</dbReference>
<evidence type="ECO:0008006" key="6">
    <source>
        <dbReference type="Google" id="ProtNLM"/>
    </source>
</evidence>
<proteinExistence type="inferred from homology"/>
<reference evidence="4 5" key="1">
    <citation type="submission" date="2014-04" db="EMBL/GenBank/DDBJ databases">
        <authorList>
            <consortium name="DOE Joint Genome Institute"/>
            <person name="Kuo A."/>
            <person name="Kohler A."/>
            <person name="Jargeat P."/>
            <person name="Nagy L.G."/>
            <person name="Floudas D."/>
            <person name="Copeland A."/>
            <person name="Barry K.W."/>
            <person name="Cichocki N."/>
            <person name="Veneault-Fourrey C."/>
            <person name="LaButti K."/>
            <person name="Lindquist E.A."/>
            <person name="Lipzen A."/>
            <person name="Lundell T."/>
            <person name="Morin E."/>
            <person name="Murat C."/>
            <person name="Sun H."/>
            <person name="Tunlid A."/>
            <person name="Henrissat B."/>
            <person name="Grigoriev I.V."/>
            <person name="Hibbett D.S."/>
            <person name="Martin F."/>
            <person name="Nordberg H.P."/>
            <person name="Cantor M.N."/>
            <person name="Hua S.X."/>
        </authorList>
    </citation>
    <scope>NUCLEOTIDE SEQUENCE [LARGE SCALE GENOMIC DNA]</scope>
    <source>
        <strain evidence="4 5">Ve08.2h10</strain>
    </source>
</reference>
<dbReference type="Proteomes" id="UP000054538">
    <property type="component" value="Unassembled WGS sequence"/>
</dbReference>
<dbReference type="CDD" id="cd05233">
    <property type="entry name" value="SDR_c"/>
    <property type="match status" value="1"/>
</dbReference>
<evidence type="ECO:0000313" key="4">
    <source>
        <dbReference type="EMBL" id="KIK95125.1"/>
    </source>
</evidence>
<evidence type="ECO:0000313" key="5">
    <source>
        <dbReference type="Proteomes" id="UP000054538"/>
    </source>
</evidence>
<dbReference type="GO" id="GO:0016491">
    <property type="term" value="F:oxidoreductase activity"/>
    <property type="evidence" value="ECO:0007669"/>
    <property type="project" value="UniProtKB-KW"/>
</dbReference>
<dbReference type="InterPro" id="IPR002347">
    <property type="entry name" value="SDR_fam"/>
</dbReference>
<dbReference type="HOGENOM" id="CLU_010194_12_0_1"/>
<comment type="similarity">
    <text evidence="1">Belongs to the short-chain dehydrogenases/reductases (SDR) family.</text>
</comment>
<dbReference type="InterPro" id="IPR052178">
    <property type="entry name" value="Sec_Metab_Biosynth_SDR"/>
</dbReference>
<name>A0A0D0E8Q3_9AGAM</name>
<evidence type="ECO:0000256" key="1">
    <source>
        <dbReference type="ARBA" id="ARBA00006484"/>
    </source>
</evidence>
<accession>A0A0D0E8Q3</accession>
<protein>
    <recommendedName>
        <fullName evidence="6">NAD(P)-binding protein</fullName>
    </recommendedName>
</protein>
<keyword evidence="3" id="KW-0560">Oxidoreductase</keyword>
<dbReference type="PANTHER" id="PTHR43618:SF4">
    <property type="entry name" value="SHORT CHAIN DEHYDROGENASE_REDUCTASE FAMILY (AFU_ORTHOLOGUE AFUA_7G04540)"/>
    <property type="match status" value="1"/>
</dbReference>
<dbReference type="SUPFAM" id="SSF51735">
    <property type="entry name" value="NAD(P)-binding Rossmann-fold domains"/>
    <property type="match status" value="1"/>
</dbReference>
<keyword evidence="2" id="KW-0521">NADP</keyword>
<dbReference type="PANTHER" id="PTHR43618">
    <property type="entry name" value="7-ALPHA-HYDROXYSTEROID DEHYDROGENASE"/>
    <property type="match status" value="1"/>
</dbReference>
<evidence type="ECO:0000256" key="2">
    <source>
        <dbReference type="ARBA" id="ARBA00022857"/>
    </source>
</evidence>
<keyword evidence="5" id="KW-1185">Reference proteome</keyword>
<dbReference type="PRINTS" id="PR00081">
    <property type="entry name" value="GDHRDH"/>
</dbReference>
<dbReference type="Pfam" id="PF00106">
    <property type="entry name" value="adh_short"/>
    <property type="match status" value="1"/>
</dbReference>
<reference evidence="5" key="2">
    <citation type="submission" date="2015-01" db="EMBL/GenBank/DDBJ databases">
        <title>Evolutionary Origins and Diversification of the Mycorrhizal Mutualists.</title>
        <authorList>
            <consortium name="DOE Joint Genome Institute"/>
            <consortium name="Mycorrhizal Genomics Consortium"/>
            <person name="Kohler A."/>
            <person name="Kuo A."/>
            <person name="Nagy L.G."/>
            <person name="Floudas D."/>
            <person name="Copeland A."/>
            <person name="Barry K.W."/>
            <person name="Cichocki N."/>
            <person name="Veneault-Fourrey C."/>
            <person name="LaButti K."/>
            <person name="Lindquist E.A."/>
            <person name="Lipzen A."/>
            <person name="Lundell T."/>
            <person name="Morin E."/>
            <person name="Murat C."/>
            <person name="Riley R."/>
            <person name="Ohm R."/>
            <person name="Sun H."/>
            <person name="Tunlid A."/>
            <person name="Henrissat B."/>
            <person name="Grigoriev I.V."/>
            <person name="Hibbett D.S."/>
            <person name="Martin F."/>
        </authorList>
    </citation>
    <scope>NUCLEOTIDE SEQUENCE [LARGE SCALE GENOMIC DNA]</scope>
    <source>
        <strain evidence="5">Ve08.2h10</strain>
    </source>
</reference>
<dbReference type="OrthoDB" id="3819888at2759"/>
<dbReference type="AlphaFoldDB" id="A0A0D0E8Q3"/>
<evidence type="ECO:0000256" key="3">
    <source>
        <dbReference type="ARBA" id="ARBA00023002"/>
    </source>
</evidence>
<gene>
    <name evidence="4" type="ORF">PAXRUDRAFT_827312</name>
</gene>
<organism evidence="4 5">
    <name type="scientific">Paxillus rubicundulus Ve08.2h10</name>
    <dbReference type="NCBI Taxonomy" id="930991"/>
    <lineage>
        <taxon>Eukaryota</taxon>
        <taxon>Fungi</taxon>
        <taxon>Dikarya</taxon>
        <taxon>Basidiomycota</taxon>
        <taxon>Agaricomycotina</taxon>
        <taxon>Agaricomycetes</taxon>
        <taxon>Agaricomycetidae</taxon>
        <taxon>Boletales</taxon>
        <taxon>Paxilineae</taxon>
        <taxon>Paxillaceae</taxon>
        <taxon>Paxillus</taxon>
    </lineage>
</organism>
<dbReference type="STRING" id="930991.A0A0D0E8Q3"/>